<dbReference type="CDD" id="cd23763">
    <property type="entry name" value="ASKHA_ATPase_ROK"/>
    <property type="match status" value="1"/>
</dbReference>
<dbReference type="Gene3D" id="3.30.420.40">
    <property type="match status" value="2"/>
</dbReference>
<gene>
    <name evidence="2" type="ORF">HMI01_01120</name>
    <name evidence="3" type="ORF">SAMN05421668_101196</name>
</gene>
<evidence type="ECO:0000313" key="5">
    <source>
        <dbReference type="Proteomes" id="UP000321773"/>
    </source>
</evidence>
<dbReference type="PANTHER" id="PTHR18964">
    <property type="entry name" value="ROK (REPRESSOR, ORF, KINASE) FAMILY"/>
    <property type="match status" value="1"/>
</dbReference>
<keyword evidence="3" id="KW-0808">Transferase</keyword>
<dbReference type="AlphaFoldDB" id="A0A1I6P4N5"/>
<organism evidence="3 4">
    <name type="scientific">Halolactibacillus miurensis</name>
    <dbReference type="NCBI Taxonomy" id="306541"/>
    <lineage>
        <taxon>Bacteria</taxon>
        <taxon>Bacillati</taxon>
        <taxon>Bacillota</taxon>
        <taxon>Bacilli</taxon>
        <taxon>Bacillales</taxon>
        <taxon>Bacillaceae</taxon>
        <taxon>Halolactibacillus</taxon>
    </lineage>
</organism>
<evidence type="ECO:0000256" key="1">
    <source>
        <dbReference type="ARBA" id="ARBA00006479"/>
    </source>
</evidence>
<reference evidence="3 4" key="1">
    <citation type="submission" date="2016-10" db="EMBL/GenBank/DDBJ databases">
        <authorList>
            <person name="de Groot N.N."/>
        </authorList>
    </citation>
    <scope>NUCLEOTIDE SEQUENCE [LARGE SCALE GENOMIC DNA]</scope>
    <source>
        <strain evidence="3 4">DSM 17074</strain>
    </source>
</reference>
<dbReference type="Proteomes" id="UP000321773">
    <property type="component" value="Unassembled WGS sequence"/>
</dbReference>
<dbReference type="RefSeq" id="WP_089852719.1">
    <property type="nucleotide sequence ID" value="NZ_BJWJ01000001.1"/>
</dbReference>
<reference evidence="2 5" key="2">
    <citation type="submission" date="2019-07" db="EMBL/GenBank/DDBJ databases">
        <title>Whole genome shotgun sequence of Halolactibacillus miurensis NBRC 100873.</title>
        <authorList>
            <person name="Hosoyama A."/>
            <person name="Uohara A."/>
            <person name="Ohji S."/>
            <person name="Ichikawa N."/>
        </authorList>
    </citation>
    <scope>NUCLEOTIDE SEQUENCE [LARGE SCALE GENOMIC DNA]</scope>
    <source>
        <strain evidence="2 5">NBRC 100873</strain>
    </source>
</reference>
<accession>A0A1I6P4N5</accession>
<comment type="similarity">
    <text evidence="1">Belongs to the ROK (NagC/XylR) family.</text>
</comment>
<protein>
    <submittedName>
        <fullName evidence="3">Glucokinase</fullName>
    </submittedName>
</protein>
<dbReference type="EMBL" id="BJWJ01000001">
    <property type="protein sequence ID" value="GEM03124.1"/>
    <property type="molecule type" value="Genomic_DNA"/>
</dbReference>
<dbReference type="GO" id="GO:0016301">
    <property type="term" value="F:kinase activity"/>
    <property type="evidence" value="ECO:0007669"/>
    <property type="project" value="UniProtKB-KW"/>
</dbReference>
<dbReference type="STRING" id="306541.SAMN05421668_101196"/>
<dbReference type="InterPro" id="IPR043129">
    <property type="entry name" value="ATPase_NBD"/>
</dbReference>
<keyword evidence="3" id="KW-0418">Kinase</keyword>
<sequence length="300" mass="32812">MNYSIGVDIGGTKVACGLINENGDVIDQKMAPSQTETRETMFQCVIDCIEELLSSSSLPKEQLKGIGVGVPGKVDRDNGIAVFQNNIPWKNFPVVDRLKEVLDIDHIVIDNDVYMAAYAEWKDNQLIDELMVYVTVSTGISSAIIDAGSFIRGAGFAGEIGLIPICTDHGRAPLEKVAAGPALSQKAKKICVDESAEAKTLFKHYYEGQPEAKQLVNQFIDHLAQGIYMINSLLDPHRIVFGGSVAMYNPVILDLLKQRLQIDMLEEQKHLLDQLYVSQLGSNQGIIGAGLMVFDNSNGI</sequence>
<name>A0A1I6P4N5_9BACI</name>
<proteinExistence type="inferred from homology"/>
<dbReference type="EMBL" id="FPAI01000001">
    <property type="protein sequence ID" value="SFS35101.1"/>
    <property type="molecule type" value="Genomic_DNA"/>
</dbReference>
<evidence type="ECO:0000313" key="3">
    <source>
        <dbReference type="EMBL" id="SFS35101.1"/>
    </source>
</evidence>
<evidence type="ECO:0000313" key="4">
    <source>
        <dbReference type="Proteomes" id="UP000199139"/>
    </source>
</evidence>
<keyword evidence="5" id="KW-1185">Reference proteome</keyword>
<evidence type="ECO:0000313" key="2">
    <source>
        <dbReference type="EMBL" id="GEM03124.1"/>
    </source>
</evidence>
<dbReference type="InterPro" id="IPR000600">
    <property type="entry name" value="ROK"/>
</dbReference>
<dbReference type="Pfam" id="PF00480">
    <property type="entry name" value="ROK"/>
    <property type="match status" value="1"/>
</dbReference>
<dbReference type="OrthoDB" id="9795247at2"/>
<dbReference type="SUPFAM" id="SSF53067">
    <property type="entry name" value="Actin-like ATPase domain"/>
    <property type="match status" value="1"/>
</dbReference>
<dbReference type="PANTHER" id="PTHR18964:SF149">
    <property type="entry name" value="BIFUNCTIONAL UDP-N-ACETYLGLUCOSAMINE 2-EPIMERASE_N-ACETYLMANNOSAMINE KINASE"/>
    <property type="match status" value="1"/>
</dbReference>
<dbReference type="Proteomes" id="UP000199139">
    <property type="component" value="Unassembled WGS sequence"/>
</dbReference>